<name>A0A8J7GWL7_9ACTN</name>
<gene>
    <name evidence="9" type="ORF">IW245_005305</name>
</gene>
<evidence type="ECO:0000259" key="8">
    <source>
        <dbReference type="Pfam" id="PF00082"/>
    </source>
</evidence>
<dbReference type="SUPFAM" id="SSF52743">
    <property type="entry name" value="Subtilisin-like"/>
    <property type="match status" value="1"/>
</dbReference>
<dbReference type="InterPro" id="IPR000209">
    <property type="entry name" value="Peptidase_S8/S53_dom"/>
</dbReference>
<organism evidence="9 10">
    <name type="scientific">Longispora fulva</name>
    <dbReference type="NCBI Taxonomy" id="619741"/>
    <lineage>
        <taxon>Bacteria</taxon>
        <taxon>Bacillati</taxon>
        <taxon>Actinomycetota</taxon>
        <taxon>Actinomycetes</taxon>
        <taxon>Micromonosporales</taxon>
        <taxon>Micromonosporaceae</taxon>
        <taxon>Longispora</taxon>
    </lineage>
</organism>
<evidence type="ECO:0000256" key="1">
    <source>
        <dbReference type="ARBA" id="ARBA00011073"/>
    </source>
</evidence>
<dbReference type="PROSITE" id="PS51892">
    <property type="entry name" value="SUBTILASE"/>
    <property type="match status" value="1"/>
</dbReference>
<keyword evidence="7" id="KW-0472">Membrane</keyword>
<feature type="active site" description="Charge relay system" evidence="5">
    <location>
        <position position="671"/>
    </location>
</feature>
<feature type="transmembrane region" description="Helical" evidence="7">
    <location>
        <begin position="48"/>
        <end position="69"/>
    </location>
</feature>
<keyword evidence="4 5" id="KW-0720">Serine protease</keyword>
<proteinExistence type="inferred from homology"/>
<keyword evidence="7" id="KW-1133">Transmembrane helix</keyword>
<feature type="active site" description="Charge relay system" evidence="5">
    <location>
        <position position="505"/>
    </location>
</feature>
<dbReference type="Pfam" id="PF00082">
    <property type="entry name" value="Peptidase_S8"/>
    <property type="match status" value="1"/>
</dbReference>
<evidence type="ECO:0000256" key="5">
    <source>
        <dbReference type="PROSITE-ProRule" id="PRU01240"/>
    </source>
</evidence>
<dbReference type="InterPro" id="IPR051048">
    <property type="entry name" value="Peptidase_S8/S53_subtilisin"/>
</dbReference>
<protein>
    <recommendedName>
        <fullName evidence="8">Peptidase S8/S53 domain-containing protein</fullName>
    </recommendedName>
</protein>
<dbReference type="AlphaFoldDB" id="A0A8J7GWL7"/>
<dbReference type="PANTHER" id="PTHR43399">
    <property type="entry name" value="SUBTILISIN-RELATED"/>
    <property type="match status" value="1"/>
</dbReference>
<dbReference type="InterPro" id="IPR036852">
    <property type="entry name" value="Peptidase_S8/S53_dom_sf"/>
</dbReference>
<evidence type="ECO:0000256" key="4">
    <source>
        <dbReference type="ARBA" id="ARBA00022825"/>
    </source>
</evidence>
<dbReference type="Gene3D" id="3.40.50.200">
    <property type="entry name" value="Peptidase S8/S53 domain"/>
    <property type="match status" value="1"/>
</dbReference>
<evidence type="ECO:0000313" key="9">
    <source>
        <dbReference type="EMBL" id="MBG6139111.1"/>
    </source>
</evidence>
<evidence type="ECO:0000313" key="10">
    <source>
        <dbReference type="Proteomes" id="UP000622552"/>
    </source>
</evidence>
<dbReference type="GO" id="GO:0006508">
    <property type="term" value="P:proteolysis"/>
    <property type="evidence" value="ECO:0007669"/>
    <property type="project" value="UniProtKB-KW"/>
</dbReference>
<feature type="region of interest" description="Disordered" evidence="6">
    <location>
        <begin position="419"/>
        <end position="438"/>
    </location>
</feature>
<dbReference type="RefSeq" id="WP_231398940.1">
    <property type="nucleotide sequence ID" value="NZ_BONS01000011.1"/>
</dbReference>
<comment type="similarity">
    <text evidence="1 5">Belongs to the peptidase S8 family.</text>
</comment>
<dbReference type="Proteomes" id="UP000622552">
    <property type="component" value="Unassembled WGS sequence"/>
</dbReference>
<dbReference type="GO" id="GO:0004252">
    <property type="term" value="F:serine-type endopeptidase activity"/>
    <property type="evidence" value="ECO:0007669"/>
    <property type="project" value="UniProtKB-UniRule"/>
</dbReference>
<comment type="caution">
    <text evidence="9">The sequence shown here is derived from an EMBL/GenBank/DDBJ whole genome shotgun (WGS) entry which is preliminary data.</text>
</comment>
<keyword evidence="7" id="KW-0812">Transmembrane</keyword>
<dbReference type="PRINTS" id="PR00723">
    <property type="entry name" value="SUBTILISIN"/>
</dbReference>
<dbReference type="EMBL" id="JADOUF010000001">
    <property type="protein sequence ID" value="MBG6139111.1"/>
    <property type="molecule type" value="Genomic_DNA"/>
</dbReference>
<feature type="transmembrane region" description="Helical" evidence="7">
    <location>
        <begin position="160"/>
        <end position="181"/>
    </location>
</feature>
<evidence type="ECO:0000256" key="7">
    <source>
        <dbReference type="SAM" id="Phobius"/>
    </source>
</evidence>
<accession>A0A8J7GWL7</accession>
<feature type="transmembrane region" description="Helical" evidence="7">
    <location>
        <begin position="81"/>
        <end position="101"/>
    </location>
</feature>
<dbReference type="PROSITE" id="PS00138">
    <property type="entry name" value="SUBTILASE_SER"/>
    <property type="match status" value="1"/>
</dbReference>
<feature type="transmembrane region" description="Helical" evidence="7">
    <location>
        <begin position="107"/>
        <end position="125"/>
    </location>
</feature>
<keyword evidence="2 5" id="KW-0645">Protease</keyword>
<feature type="domain" description="Peptidase S8/S53" evidence="8">
    <location>
        <begin position="460"/>
        <end position="710"/>
    </location>
</feature>
<evidence type="ECO:0000256" key="2">
    <source>
        <dbReference type="ARBA" id="ARBA00022670"/>
    </source>
</evidence>
<feature type="transmembrane region" description="Helical" evidence="7">
    <location>
        <begin position="276"/>
        <end position="298"/>
    </location>
</feature>
<evidence type="ECO:0000256" key="6">
    <source>
        <dbReference type="SAM" id="MobiDB-lite"/>
    </source>
</evidence>
<feature type="transmembrane region" description="Helical" evidence="7">
    <location>
        <begin position="310"/>
        <end position="330"/>
    </location>
</feature>
<reference evidence="9" key="1">
    <citation type="submission" date="2020-11" db="EMBL/GenBank/DDBJ databases">
        <title>Sequencing the genomes of 1000 actinobacteria strains.</title>
        <authorList>
            <person name="Klenk H.-P."/>
        </authorList>
    </citation>
    <scope>NUCLEOTIDE SEQUENCE</scope>
    <source>
        <strain evidence="9">DSM 45356</strain>
    </source>
</reference>
<keyword evidence="3 5" id="KW-0378">Hydrolase</keyword>
<feature type="transmembrane region" description="Helical" evidence="7">
    <location>
        <begin position="197"/>
        <end position="219"/>
    </location>
</feature>
<feature type="transmembrane region" description="Helical" evidence="7">
    <location>
        <begin position="9"/>
        <end position="28"/>
    </location>
</feature>
<keyword evidence="10" id="KW-1185">Reference proteome</keyword>
<dbReference type="InterPro" id="IPR015500">
    <property type="entry name" value="Peptidase_S8_subtilisin-rel"/>
</dbReference>
<feature type="transmembrane region" description="Helical" evidence="7">
    <location>
        <begin position="137"/>
        <end position="154"/>
    </location>
</feature>
<sequence length="748" mass="76912">MQPESRSPWSVVAAVFVGLWTVGVTWALQGGWWLVSDVLPSFGQDAPLAGGVVVGVINALLVAVPAALLRFSGRPAVQASGAAWLGGAGLVGVLAVSRAVPVAYHEWLLFCQFLIFGVVAVVARWAHRKRDRERDAFGWGLAAGLASALPWAWAGSLGGWVESVLAVLVCAAVGACAGELLDSRFWIPFRIPGRARLLWVGGLVAGVALLLVAASSGAWGPNLLLMAVLPPLGFAAAALHRPAGVAALVSAATLGPLAFVDPEELSLLLNLETRDIGYWALLAVAGSLAVAVLLFVGYGLAVPREAGRPVLAGTVAVLMLLAGLGVYFGVGRPGFHGDRMFVILKSQANLDGVHGTAVQAALRGHAEASQRGLLAALRDLSLGYRAYYLVNAVEVDASDPVTRAWLSARDDVDRVLTSPHLRPLPEGPEVAKGTLPAPTEPEWNLNLIGAPTAWETGARGQGIVIGTSDSGVGMVPAVADGYRGGSDSWYDPWNGSKTPQDHGGHGTHTLGSALGRGGIGVAPEAKWIGCVNLDRNMANPAYYLDCLQFMLAPGGDPTRAPNILTNSWGCPPEEGCDHDTLAQALKGLKAAGIFFVAAAGNSGPACGTADDVPALYPESLTVGAVNKDREVTSFSSRGPAGGRVKPDVVAPGEGVVSAMPGGGYAALDGTSMATPHVAGVVALMWSANPALIGDVDRTRQILRATASPVTKVDKASEPIDACGGDPENVRGAGLVDAAAAVTAARAAR</sequence>
<dbReference type="InterPro" id="IPR023828">
    <property type="entry name" value="Peptidase_S8_Ser-AS"/>
</dbReference>
<evidence type="ECO:0000256" key="3">
    <source>
        <dbReference type="ARBA" id="ARBA00022801"/>
    </source>
</evidence>
<dbReference type="PANTHER" id="PTHR43399:SF4">
    <property type="entry name" value="CELL WALL-ASSOCIATED PROTEASE"/>
    <property type="match status" value="1"/>
</dbReference>
<feature type="active site" description="Charge relay system" evidence="5">
    <location>
        <position position="469"/>
    </location>
</feature>